<evidence type="ECO:0000256" key="5">
    <source>
        <dbReference type="SAM" id="Phobius"/>
    </source>
</evidence>
<feature type="transmembrane region" description="Helical" evidence="5">
    <location>
        <begin position="289"/>
        <end position="309"/>
    </location>
</feature>
<evidence type="ECO:0000259" key="6">
    <source>
        <dbReference type="PROSITE" id="PS50850"/>
    </source>
</evidence>
<feature type="transmembrane region" description="Helical" evidence="5">
    <location>
        <begin position="235"/>
        <end position="257"/>
    </location>
</feature>
<feature type="transmembrane region" description="Helical" evidence="5">
    <location>
        <begin position="42"/>
        <end position="61"/>
    </location>
</feature>
<dbReference type="PANTHER" id="PTHR23521">
    <property type="entry name" value="TRANSPORTER MFS SUPERFAMILY"/>
    <property type="match status" value="1"/>
</dbReference>
<reference evidence="7 8" key="1">
    <citation type="journal article" date="2015" name="Antonie Van Leeuwenhoek">
        <title>Oricola cellulosilytica gen. nov., sp. nov., a cellulose-degrading bacterium of the family Phyllobacteriaceae isolated from surface seashore water, and emended descriptions of Mesorhizobium loti and Phyllobacterium myrsinacearum.</title>
        <authorList>
            <person name="Hameed A."/>
            <person name="Shahina M."/>
            <person name="Lai W.A."/>
            <person name="Lin S.Y."/>
            <person name="Young L.S."/>
            <person name="Liu Y.C."/>
            <person name="Hsu Y.H."/>
            <person name="Young C.C."/>
        </authorList>
    </citation>
    <scope>NUCLEOTIDE SEQUENCE [LARGE SCALE GENOMIC DNA]</scope>
    <source>
        <strain evidence="7 8">KCTC 52183</strain>
    </source>
</reference>
<feature type="transmembrane region" description="Helical" evidence="5">
    <location>
        <begin position="73"/>
        <end position="92"/>
    </location>
</feature>
<feature type="transmembrane region" description="Helical" evidence="5">
    <location>
        <begin position="201"/>
        <end position="223"/>
    </location>
</feature>
<feature type="transmembrane region" description="Helical" evidence="5">
    <location>
        <begin position="158"/>
        <end position="180"/>
    </location>
</feature>
<keyword evidence="2 5" id="KW-1133">Transmembrane helix</keyword>
<feature type="transmembrane region" description="Helical" evidence="5">
    <location>
        <begin position="131"/>
        <end position="152"/>
    </location>
</feature>
<dbReference type="Proteomes" id="UP000291301">
    <property type="component" value="Unassembled WGS sequence"/>
</dbReference>
<comment type="caution">
    <text evidence="7">The sequence shown here is derived from an EMBL/GenBank/DDBJ whole genome shotgun (WGS) entry which is preliminary data.</text>
</comment>
<dbReference type="AlphaFoldDB" id="A0A4R0PCX7"/>
<accession>A0A4R0PCX7</accession>
<keyword evidence="8" id="KW-1185">Reference proteome</keyword>
<dbReference type="InterPro" id="IPR011701">
    <property type="entry name" value="MFS"/>
</dbReference>
<dbReference type="PROSITE" id="PS50850">
    <property type="entry name" value="MFS"/>
    <property type="match status" value="1"/>
</dbReference>
<proteinExistence type="predicted"/>
<gene>
    <name evidence="7" type="ORF">E0D97_08705</name>
</gene>
<feature type="domain" description="Major facilitator superfamily (MFS) profile" evidence="6">
    <location>
        <begin position="199"/>
        <end position="421"/>
    </location>
</feature>
<feature type="transmembrane region" description="Helical" evidence="5">
    <location>
        <begin position="264"/>
        <end position="283"/>
    </location>
</feature>
<protein>
    <submittedName>
        <fullName evidence="7">MFS transporter</fullName>
    </submittedName>
</protein>
<dbReference type="GO" id="GO:0022857">
    <property type="term" value="F:transmembrane transporter activity"/>
    <property type="evidence" value="ECO:0007669"/>
    <property type="project" value="InterPro"/>
</dbReference>
<dbReference type="RefSeq" id="WP_131567906.1">
    <property type="nucleotide sequence ID" value="NZ_JAINFK010000002.1"/>
</dbReference>
<feature type="region of interest" description="Disordered" evidence="4">
    <location>
        <begin position="398"/>
        <end position="421"/>
    </location>
</feature>
<feature type="transmembrane region" description="Helical" evidence="5">
    <location>
        <begin position="98"/>
        <end position="119"/>
    </location>
</feature>
<feature type="transmembrane region" description="Helical" evidence="5">
    <location>
        <begin position="321"/>
        <end position="344"/>
    </location>
</feature>
<dbReference type="SUPFAM" id="SSF103473">
    <property type="entry name" value="MFS general substrate transporter"/>
    <property type="match status" value="1"/>
</dbReference>
<evidence type="ECO:0000313" key="8">
    <source>
        <dbReference type="Proteomes" id="UP000291301"/>
    </source>
</evidence>
<evidence type="ECO:0000256" key="4">
    <source>
        <dbReference type="SAM" id="MobiDB-lite"/>
    </source>
</evidence>
<feature type="transmembrane region" description="Helical" evidence="5">
    <location>
        <begin position="350"/>
        <end position="373"/>
    </location>
</feature>
<dbReference type="InterPro" id="IPR036259">
    <property type="entry name" value="MFS_trans_sf"/>
</dbReference>
<dbReference type="GO" id="GO:0005886">
    <property type="term" value="C:plasma membrane"/>
    <property type="evidence" value="ECO:0007669"/>
    <property type="project" value="TreeGrafter"/>
</dbReference>
<dbReference type="OrthoDB" id="9810614at2"/>
<dbReference type="Pfam" id="PF07690">
    <property type="entry name" value="MFS_1"/>
    <property type="match status" value="1"/>
</dbReference>
<evidence type="ECO:0000256" key="2">
    <source>
        <dbReference type="ARBA" id="ARBA00022989"/>
    </source>
</evidence>
<evidence type="ECO:0000256" key="1">
    <source>
        <dbReference type="ARBA" id="ARBA00022692"/>
    </source>
</evidence>
<dbReference type="InterPro" id="IPR047200">
    <property type="entry name" value="MFS_YcaD-like"/>
</dbReference>
<dbReference type="InterPro" id="IPR020846">
    <property type="entry name" value="MFS_dom"/>
</dbReference>
<organism evidence="7 8">
    <name type="scientific">Oricola cellulosilytica</name>
    <dbReference type="NCBI Taxonomy" id="1429082"/>
    <lineage>
        <taxon>Bacteria</taxon>
        <taxon>Pseudomonadati</taxon>
        <taxon>Pseudomonadota</taxon>
        <taxon>Alphaproteobacteria</taxon>
        <taxon>Hyphomicrobiales</taxon>
        <taxon>Ahrensiaceae</taxon>
        <taxon>Oricola</taxon>
    </lineage>
</organism>
<name>A0A4R0PCX7_9HYPH</name>
<keyword evidence="1 5" id="KW-0812">Transmembrane</keyword>
<sequence>MPTLPRAVYPLLAGSALLMFAGGVNGLILPVRGSEEGFSSFALGLLGTGWAGGYILGCLVMPRTVGRVGHIRAFSAMTSLAVVSVLASLLIIDPWAWVPLRGVAGFAFAGAAMIVESWLNERSDAGSRGRVFGLYTMINLAATTLGQMALTFGDTSTYLFFVLAAIFYSLALLPSGLYASHAPNPLVGAKLDLPTLWRNSPIAVAAVVLIGVSNSAFGTLGAVYADRIDLDIGTIALFMSISILAGAGAQVPIGYFSDRMDRRIVLVAITATALVVDIFLVLVQPASVPVVLAASAVFGACIFSMYPVVVAHANDHAPDNYFLRTSGGLLLLFGIGSVAGPLLAGVIMSFAGPAGLFVTTALAHAALIVYALLRIRTRAAPTEKTEFVAAQPGRMSTLETASLDPRAEEDEIELERLDAGE</sequence>
<evidence type="ECO:0000256" key="3">
    <source>
        <dbReference type="ARBA" id="ARBA00023136"/>
    </source>
</evidence>
<dbReference type="EMBL" id="SJST01000003">
    <property type="protein sequence ID" value="TCD14159.1"/>
    <property type="molecule type" value="Genomic_DNA"/>
</dbReference>
<evidence type="ECO:0000313" key="7">
    <source>
        <dbReference type="EMBL" id="TCD14159.1"/>
    </source>
</evidence>
<dbReference type="Gene3D" id="1.20.1250.20">
    <property type="entry name" value="MFS general substrate transporter like domains"/>
    <property type="match status" value="2"/>
</dbReference>
<dbReference type="CDD" id="cd17477">
    <property type="entry name" value="MFS_YcaD_like"/>
    <property type="match status" value="1"/>
</dbReference>
<keyword evidence="3 5" id="KW-0472">Membrane</keyword>
<dbReference type="PANTHER" id="PTHR23521:SF3">
    <property type="entry name" value="MFS TRANSPORTER"/>
    <property type="match status" value="1"/>
</dbReference>